<feature type="region of interest" description="Disordered" evidence="1">
    <location>
        <begin position="34"/>
        <end position="63"/>
    </location>
</feature>
<dbReference type="AlphaFoldDB" id="A0A1L7U8Q2"/>
<keyword evidence="4" id="KW-1185">Reference proteome</keyword>
<dbReference type="VEuPathDB" id="FungiDB:FMAN_15263"/>
<protein>
    <submittedName>
        <fullName evidence="3">Uncharacterized protein</fullName>
    </submittedName>
</protein>
<sequence>MKATKFVALLTIFISSAIAINAPAVIQMEALEKRELGPRQGTPPNSPALFEEEDEEDEELRKQ</sequence>
<feature type="signal peptide" evidence="2">
    <location>
        <begin position="1"/>
        <end position="19"/>
    </location>
</feature>
<feature type="chain" id="PRO_5012905469" evidence="2">
    <location>
        <begin position="20"/>
        <end position="63"/>
    </location>
</feature>
<proteinExistence type="predicted"/>
<comment type="caution">
    <text evidence="3">The sequence shown here is derived from an EMBL/GenBank/DDBJ whole genome shotgun (WGS) entry which is preliminary data.</text>
</comment>
<feature type="compositionally biased region" description="Acidic residues" evidence="1">
    <location>
        <begin position="50"/>
        <end position="63"/>
    </location>
</feature>
<dbReference type="GeneID" id="65094505"/>
<dbReference type="RefSeq" id="XP_041690286.1">
    <property type="nucleotide sequence ID" value="XM_041824847.1"/>
</dbReference>
<dbReference type="EMBL" id="FCQH01000019">
    <property type="protein sequence ID" value="CVL07100.1"/>
    <property type="molecule type" value="Genomic_DNA"/>
</dbReference>
<evidence type="ECO:0000313" key="3">
    <source>
        <dbReference type="EMBL" id="CVL07100.1"/>
    </source>
</evidence>
<gene>
    <name evidence="3" type="ORF">FMAN_15263</name>
</gene>
<reference evidence="4" key="1">
    <citation type="journal article" date="2016" name="Genome Biol. Evol.">
        <title>Comparative 'omics' of the Fusarium fujikuroi species complex highlights differences in genetic potential and metabolite synthesis.</title>
        <authorList>
            <person name="Niehaus E.-M."/>
            <person name="Muensterkoetter M."/>
            <person name="Proctor R.H."/>
            <person name="Brown D.W."/>
            <person name="Sharon A."/>
            <person name="Idan Y."/>
            <person name="Oren-Young L."/>
            <person name="Sieber C.M."/>
            <person name="Novak O."/>
            <person name="Pencik A."/>
            <person name="Tarkowska D."/>
            <person name="Hromadova K."/>
            <person name="Freeman S."/>
            <person name="Maymon M."/>
            <person name="Elazar M."/>
            <person name="Youssef S.A."/>
            <person name="El-Shabrawy E.S.M."/>
            <person name="Shalaby A.B.A."/>
            <person name="Houterman P."/>
            <person name="Brock N.L."/>
            <person name="Burkhardt I."/>
            <person name="Tsavkelova E.A."/>
            <person name="Dickschat J.S."/>
            <person name="Galuszka P."/>
            <person name="Gueldener U."/>
            <person name="Tudzynski B."/>
        </authorList>
    </citation>
    <scope>NUCLEOTIDE SEQUENCE [LARGE SCALE GENOMIC DNA]</scope>
    <source>
        <strain evidence="4">MRC7560</strain>
    </source>
</reference>
<organism evidence="3 4">
    <name type="scientific">Fusarium mangiferae</name>
    <name type="common">Mango malformation disease fungus</name>
    <dbReference type="NCBI Taxonomy" id="192010"/>
    <lineage>
        <taxon>Eukaryota</taxon>
        <taxon>Fungi</taxon>
        <taxon>Dikarya</taxon>
        <taxon>Ascomycota</taxon>
        <taxon>Pezizomycotina</taxon>
        <taxon>Sordariomycetes</taxon>
        <taxon>Hypocreomycetidae</taxon>
        <taxon>Hypocreales</taxon>
        <taxon>Nectriaceae</taxon>
        <taxon>Fusarium</taxon>
        <taxon>Fusarium fujikuroi species complex</taxon>
    </lineage>
</organism>
<evidence type="ECO:0000313" key="4">
    <source>
        <dbReference type="Proteomes" id="UP000184255"/>
    </source>
</evidence>
<accession>A0A1L7U8Q2</accession>
<keyword evidence="2" id="KW-0732">Signal</keyword>
<dbReference type="Proteomes" id="UP000184255">
    <property type="component" value="Unassembled WGS sequence"/>
</dbReference>
<evidence type="ECO:0000256" key="2">
    <source>
        <dbReference type="SAM" id="SignalP"/>
    </source>
</evidence>
<name>A0A1L7U8Q2_FUSMA</name>
<evidence type="ECO:0000256" key="1">
    <source>
        <dbReference type="SAM" id="MobiDB-lite"/>
    </source>
</evidence>